<evidence type="ECO:0000256" key="3">
    <source>
        <dbReference type="ARBA" id="ARBA00018111"/>
    </source>
</evidence>
<evidence type="ECO:0000259" key="7">
    <source>
        <dbReference type="Pfam" id="PF21981"/>
    </source>
</evidence>
<dbReference type="GO" id="GO:0006282">
    <property type="term" value="P:regulation of DNA repair"/>
    <property type="evidence" value="ECO:0007669"/>
    <property type="project" value="UniProtKB-UniRule"/>
</dbReference>
<dbReference type="PANTHER" id="PTHR33602:SF1">
    <property type="entry name" value="REGULATORY PROTEIN RECX FAMILY PROTEIN"/>
    <property type="match status" value="1"/>
</dbReference>
<name>A0A839TGK1_9BACL</name>
<dbReference type="Gene3D" id="1.10.10.10">
    <property type="entry name" value="Winged helix-like DNA-binding domain superfamily/Winged helix DNA-binding domain"/>
    <property type="match status" value="3"/>
</dbReference>
<dbReference type="Pfam" id="PF02631">
    <property type="entry name" value="RecX_HTH2"/>
    <property type="match status" value="1"/>
</dbReference>
<protein>
    <recommendedName>
        <fullName evidence="3 5">Regulatory protein RecX</fullName>
    </recommendedName>
</protein>
<evidence type="ECO:0000313" key="9">
    <source>
        <dbReference type="EMBL" id="MBB3125956.1"/>
    </source>
</evidence>
<dbReference type="InterPro" id="IPR053924">
    <property type="entry name" value="RecX_HTH_2nd"/>
</dbReference>
<gene>
    <name evidence="5" type="primary">recX</name>
    <name evidence="9" type="ORF">FHS19_000610</name>
</gene>
<comment type="function">
    <text evidence="5">Modulates RecA activity.</text>
</comment>
<dbReference type="Pfam" id="PF21982">
    <property type="entry name" value="RecX_HTH1"/>
    <property type="match status" value="1"/>
</dbReference>
<dbReference type="AlphaFoldDB" id="A0A839TGK1"/>
<comment type="caution">
    <text evidence="9">The sequence shown here is derived from an EMBL/GenBank/DDBJ whole genome shotgun (WGS) entry which is preliminary data.</text>
</comment>
<organism evidence="9 10">
    <name type="scientific">Paenibacillus rhizosphaerae</name>
    <dbReference type="NCBI Taxonomy" id="297318"/>
    <lineage>
        <taxon>Bacteria</taxon>
        <taxon>Bacillati</taxon>
        <taxon>Bacillota</taxon>
        <taxon>Bacilli</taxon>
        <taxon>Bacillales</taxon>
        <taxon>Paenibacillaceae</taxon>
        <taxon>Paenibacillus</taxon>
    </lineage>
</organism>
<evidence type="ECO:0000256" key="1">
    <source>
        <dbReference type="ARBA" id="ARBA00004496"/>
    </source>
</evidence>
<dbReference type="HAMAP" id="MF_01114">
    <property type="entry name" value="RecX"/>
    <property type="match status" value="1"/>
</dbReference>
<evidence type="ECO:0000259" key="6">
    <source>
        <dbReference type="Pfam" id="PF02631"/>
    </source>
</evidence>
<feature type="domain" description="RecX first three-helical" evidence="8">
    <location>
        <begin position="93"/>
        <end position="132"/>
    </location>
</feature>
<proteinExistence type="inferred from homology"/>
<sequence>MREGNSHEHQEGQGIQEEQGILEELAGFPDNETLLITEVERLAKPRGRYLISFGPYTLSVHEDVLVKYRMVKGNAFTKQELEEIVVADERQQAYVEGLKALERKPRTRKEIEMKLRQKGIETGSIEYALNRLVEERLVDDESYARQWAQQRIRNHRKGKAWIRQELQQKGVDKSIISEALAEVSSDQEFEAALAAGRKKWNQTKGEAADRKRKTGAYLMRRGYAGEQVRKVINQLLKEDAYPEEEEEYYSFD</sequence>
<reference evidence="9 10" key="1">
    <citation type="submission" date="2020-08" db="EMBL/GenBank/DDBJ databases">
        <title>Genomic Encyclopedia of Type Strains, Phase III (KMG-III): the genomes of soil and plant-associated and newly described type strains.</title>
        <authorList>
            <person name="Whitman W."/>
        </authorList>
    </citation>
    <scope>NUCLEOTIDE SEQUENCE [LARGE SCALE GENOMIC DNA]</scope>
    <source>
        <strain evidence="9 10">CECT 5831</strain>
    </source>
</reference>
<dbReference type="RefSeq" id="WP_183578340.1">
    <property type="nucleotide sequence ID" value="NZ_JACHXJ010000001.1"/>
</dbReference>
<comment type="similarity">
    <text evidence="2 5">Belongs to the RecX family.</text>
</comment>
<evidence type="ECO:0000256" key="5">
    <source>
        <dbReference type="HAMAP-Rule" id="MF_01114"/>
    </source>
</evidence>
<dbReference type="Proteomes" id="UP000517523">
    <property type="component" value="Unassembled WGS sequence"/>
</dbReference>
<evidence type="ECO:0000313" key="10">
    <source>
        <dbReference type="Proteomes" id="UP000517523"/>
    </source>
</evidence>
<keyword evidence="4 5" id="KW-0963">Cytoplasm</keyword>
<comment type="subcellular location">
    <subcellularLocation>
        <location evidence="1 5">Cytoplasm</location>
    </subcellularLocation>
</comment>
<evidence type="ECO:0000256" key="2">
    <source>
        <dbReference type="ARBA" id="ARBA00009695"/>
    </source>
</evidence>
<dbReference type="EMBL" id="JACHXJ010000001">
    <property type="protein sequence ID" value="MBB3125956.1"/>
    <property type="molecule type" value="Genomic_DNA"/>
</dbReference>
<evidence type="ECO:0000256" key="4">
    <source>
        <dbReference type="ARBA" id="ARBA00022490"/>
    </source>
</evidence>
<dbReference type="InterPro" id="IPR036388">
    <property type="entry name" value="WH-like_DNA-bd_sf"/>
</dbReference>
<dbReference type="InterPro" id="IPR003783">
    <property type="entry name" value="Regulatory_RecX"/>
</dbReference>
<dbReference type="GO" id="GO:0005737">
    <property type="term" value="C:cytoplasm"/>
    <property type="evidence" value="ECO:0007669"/>
    <property type="project" value="UniProtKB-SubCell"/>
</dbReference>
<dbReference type="InterPro" id="IPR053926">
    <property type="entry name" value="RecX_HTH_1st"/>
</dbReference>
<dbReference type="InterPro" id="IPR053925">
    <property type="entry name" value="RecX_HTH_3rd"/>
</dbReference>
<evidence type="ECO:0000259" key="8">
    <source>
        <dbReference type="Pfam" id="PF21982"/>
    </source>
</evidence>
<feature type="domain" description="RecX second three-helical" evidence="6">
    <location>
        <begin position="139"/>
        <end position="180"/>
    </location>
</feature>
<dbReference type="Pfam" id="PF21981">
    <property type="entry name" value="RecX_HTH3"/>
    <property type="match status" value="1"/>
</dbReference>
<dbReference type="PANTHER" id="PTHR33602">
    <property type="entry name" value="REGULATORY PROTEIN RECX FAMILY PROTEIN"/>
    <property type="match status" value="1"/>
</dbReference>
<accession>A0A839TGK1</accession>
<feature type="domain" description="RecX third three-helical" evidence="7">
    <location>
        <begin position="186"/>
        <end position="232"/>
    </location>
</feature>